<reference evidence="5" key="4">
    <citation type="submission" date="2019-03" db="UniProtKB">
        <authorList>
            <consortium name="EnsemblPlants"/>
        </authorList>
    </citation>
    <scope>IDENTIFICATION</scope>
</reference>
<dbReference type="Proteomes" id="UP000015105">
    <property type="component" value="Chromosome 2D"/>
</dbReference>
<evidence type="ECO:0000256" key="1">
    <source>
        <dbReference type="ARBA" id="ARBA00004141"/>
    </source>
</evidence>
<keyword evidence="3" id="KW-0547">Nucleotide-binding</keyword>
<dbReference type="GO" id="GO:0005524">
    <property type="term" value="F:ATP binding"/>
    <property type="evidence" value="ECO:0007669"/>
    <property type="project" value="UniProtKB-KW"/>
</dbReference>
<organism evidence="5 6">
    <name type="scientific">Aegilops tauschii subsp. strangulata</name>
    <name type="common">Goatgrass</name>
    <dbReference type="NCBI Taxonomy" id="200361"/>
    <lineage>
        <taxon>Eukaryota</taxon>
        <taxon>Viridiplantae</taxon>
        <taxon>Streptophyta</taxon>
        <taxon>Embryophyta</taxon>
        <taxon>Tracheophyta</taxon>
        <taxon>Spermatophyta</taxon>
        <taxon>Magnoliopsida</taxon>
        <taxon>Liliopsida</taxon>
        <taxon>Poales</taxon>
        <taxon>Poaceae</taxon>
        <taxon>BOP clade</taxon>
        <taxon>Pooideae</taxon>
        <taxon>Triticodae</taxon>
        <taxon>Triticeae</taxon>
        <taxon>Triticinae</taxon>
        <taxon>Aegilops</taxon>
    </lineage>
</organism>
<proteinExistence type="inferred from homology"/>
<evidence type="ECO:0000256" key="2">
    <source>
        <dbReference type="ARBA" id="ARBA00009726"/>
    </source>
</evidence>
<dbReference type="Gramene" id="AET2Gv21024500.25">
    <property type="protein sequence ID" value="AET2Gv21024500.25"/>
    <property type="gene ID" value="AET2Gv21024500"/>
</dbReference>
<evidence type="ECO:0000313" key="5">
    <source>
        <dbReference type="EnsemblPlants" id="AET2Gv21024500.25"/>
    </source>
</evidence>
<comment type="subcellular location">
    <subcellularLocation>
        <location evidence="1">Membrane</location>
        <topology evidence="1">Multi-pass membrane protein</topology>
    </subcellularLocation>
</comment>
<reference evidence="5" key="5">
    <citation type="journal article" date="2021" name="G3 (Bethesda)">
        <title>Aegilops tauschii genome assembly Aet v5.0 features greater sequence contiguity and improved annotation.</title>
        <authorList>
            <person name="Wang L."/>
            <person name="Zhu T."/>
            <person name="Rodriguez J.C."/>
            <person name="Deal K.R."/>
            <person name="Dubcovsky J."/>
            <person name="McGuire P.E."/>
            <person name="Lux T."/>
            <person name="Spannagl M."/>
            <person name="Mayer K.F.X."/>
            <person name="Baldrich P."/>
            <person name="Meyers B.C."/>
            <person name="Huo N."/>
            <person name="Gu Y.Q."/>
            <person name="Zhou H."/>
            <person name="Devos K.M."/>
            <person name="Bennetzen J.L."/>
            <person name="Unver T."/>
            <person name="Budak H."/>
            <person name="Gulick P.J."/>
            <person name="Galiba G."/>
            <person name="Kalapos B."/>
            <person name="Nelson D.R."/>
            <person name="Li P."/>
            <person name="You F.M."/>
            <person name="Luo M.C."/>
            <person name="Dvorak J."/>
        </authorList>
    </citation>
    <scope>NUCLEOTIDE SEQUENCE [LARGE SCALE GENOMIC DNA]</scope>
    <source>
        <strain evidence="5">cv. AL8/78</strain>
    </source>
</reference>
<dbReference type="InterPro" id="IPR050173">
    <property type="entry name" value="ABC_transporter_C-like"/>
</dbReference>
<reference evidence="6" key="2">
    <citation type="journal article" date="2017" name="Nat. Plants">
        <title>The Aegilops tauschii genome reveals multiple impacts of transposons.</title>
        <authorList>
            <person name="Zhao G."/>
            <person name="Zou C."/>
            <person name="Li K."/>
            <person name="Wang K."/>
            <person name="Li T."/>
            <person name="Gao L."/>
            <person name="Zhang X."/>
            <person name="Wang H."/>
            <person name="Yang Z."/>
            <person name="Liu X."/>
            <person name="Jiang W."/>
            <person name="Mao L."/>
            <person name="Kong X."/>
            <person name="Jiao Y."/>
            <person name="Jia J."/>
        </authorList>
    </citation>
    <scope>NUCLEOTIDE SEQUENCE [LARGE SCALE GENOMIC DNA]</scope>
    <source>
        <strain evidence="6">cv. AL8/78</strain>
    </source>
</reference>
<dbReference type="AlphaFoldDB" id="A0A453CZC9"/>
<dbReference type="GO" id="GO:0016020">
    <property type="term" value="C:membrane"/>
    <property type="evidence" value="ECO:0007669"/>
    <property type="project" value="UniProtKB-SubCell"/>
</dbReference>
<protein>
    <submittedName>
        <fullName evidence="5">Uncharacterized protein</fullName>
    </submittedName>
</protein>
<dbReference type="EnsemblPlants" id="AET2Gv21024500.25">
    <property type="protein sequence ID" value="AET2Gv21024500.25"/>
    <property type="gene ID" value="AET2Gv21024500"/>
</dbReference>
<comment type="similarity">
    <text evidence="2">Belongs to the ABC transporter superfamily. ABCC family. Conjugate transporter (TC 3.A.1.208) subfamily.</text>
</comment>
<evidence type="ECO:0000256" key="4">
    <source>
        <dbReference type="ARBA" id="ARBA00022840"/>
    </source>
</evidence>
<name>A0A453CZC9_AEGTS</name>
<sequence>QCVFGILMVVYLPSLDPYPGYTPIRSELLDDNTDYEPLPGGEQICPERHANIFSRIFFSWMTPLMQQGYKRPITDSDIWKLDDWDETETLYNRFQECWNKELQKPKPWLLRALHSSLGGR</sequence>
<keyword evidence="6" id="KW-1185">Reference proteome</keyword>
<keyword evidence="4" id="KW-0067">ATP-binding</keyword>
<reference evidence="5" key="3">
    <citation type="journal article" date="2017" name="Nature">
        <title>Genome sequence of the progenitor of the wheat D genome Aegilops tauschii.</title>
        <authorList>
            <person name="Luo M.C."/>
            <person name="Gu Y.Q."/>
            <person name="Puiu D."/>
            <person name="Wang H."/>
            <person name="Twardziok S.O."/>
            <person name="Deal K.R."/>
            <person name="Huo N."/>
            <person name="Zhu T."/>
            <person name="Wang L."/>
            <person name="Wang Y."/>
            <person name="McGuire P.E."/>
            <person name="Liu S."/>
            <person name="Long H."/>
            <person name="Ramasamy R.K."/>
            <person name="Rodriguez J.C."/>
            <person name="Van S.L."/>
            <person name="Yuan L."/>
            <person name="Wang Z."/>
            <person name="Xia Z."/>
            <person name="Xiao L."/>
            <person name="Anderson O.D."/>
            <person name="Ouyang S."/>
            <person name="Liang Y."/>
            <person name="Zimin A.V."/>
            <person name="Pertea G."/>
            <person name="Qi P."/>
            <person name="Bennetzen J.L."/>
            <person name="Dai X."/>
            <person name="Dawson M.W."/>
            <person name="Muller H.G."/>
            <person name="Kugler K."/>
            <person name="Rivarola-Duarte L."/>
            <person name="Spannagl M."/>
            <person name="Mayer K.F.X."/>
            <person name="Lu F.H."/>
            <person name="Bevan M.W."/>
            <person name="Leroy P."/>
            <person name="Li P."/>
            <person name="You F.M."/>
            <person name="Sun Q."/>
            <person name="Liu Z."/>
            <person name="Lyons E."/>
            <person name="Wicker T."/>
            <person name="Salzberg S.L."/>
            <person name="Devos K.M."/>
            <person name="Dvorak J."/>
        </authorList>
    </citation>
    <scope>NUCLEOTIDE SEQUENCE [LARGE SCALE GENOMIC DNA]</scope>
    <source>
        <strain evidence="5">cv. AL8/78</strain>
    </source>
</reference>
<evidence type="ECO:0000256" key="3">
    <source>
        <dbReference type="ARBA" id="ARBA00022741"/>
    </source>
</evidence>
<dbReference type="PANTHER" id="PTHR24223:SF456">
    <property type="entry name" value="MULTIDRUG RESISTANCE-ASSOCIATED PROTEIN LETHAL(2)03659"/>
    <property type="match status" value="1"/>
</dbReference>
<accession>A0A453CZC9</accession>
<dbReference type="GO" id="GO:0042626">
    <property type="term" value="F:ATPase-coupled transmembrane transporter activity"/>
    <property type="evidence" value="ECO:0007669"/>
    <property type="project" value="TreeGrafter"/>
</dbReference>
<evidence type="ECO:0000313" key="6">
    <source>
        <dbReference type="Proteomes" id="UP000015105"/>
    </source>
</evidence>
<dbReference type="PANTHER" id="PTHR24223">
    <property type="entry name" value="ATP-BINDING CASSETTE SUB-FAMILY C"/>
    <property type="match status" value="1"/>
</dbReference>
<reference evidence="6" key="1">
    <citation type="journal article" date="2014" name="Science">
        <title>Ancient hybridizations among the ancestral genomes of bread wheat.</title>
        <authorList>
            <consortium name="International Wheat Genome Sequencing Consortium,"/>
            <person name="Marcussen T."/>
            <person name="Sandve S.R."/>
            <person name="Heier L."/>
            <person name="Spannagl M."/>
            <person name="Pfeifer M."/>
            <person name="Jakobsen K.S."/>
            <person name="Wulff B.B."/>
            <person name="Steuernagel B."/>
            <person name="Mayer K.F."/>
            <person name="Olsen O.A."/>
        </authorList>
    </citation>
    <scope>NUCLEOTIDE SEQUENCE [LARGE SCALE GENOMIC DNA]</scope>
    <source>
        <strain evidence="6">cv. AL8/78</strain>
    </source>
</reference>